<keyword evidence="1 2" id="KW-0732">Signal</keyword>
<gene>
    <name evidence="4" type="primary">LOC110982408</name>
</gene>
<dbReference type="InterPro" id="IPR050975">
    <property type="entry name" value="Sleep_regulator"/>
</dbReference>
<dbReference type="KEGG" id="aplc:110982408"/>
<dbReference type="OrthoDB" id="75169at2759"/>
<reference evidence="4" key="1">
    <citation type="submission" date="2025-08" db="UniProtKB">
        <authorList>
            <consortium name="RefSeq"/>
        </authorList>
    </citation>
    <scope>IDENTIFICATION</scope>
</reference>
<dbReference type="RefSeq" id="XP_022096470.1">
    <property type="nucleotide sequence ID" value="XM_022240778.1"/>
</dbReference>
<evidence type="ECO:0000256" key="2">
    <source>
        <dbReference type="SAM" id="SignalP"/>
    </source>
</evidence>
<evidence type="ECO:0000256" key="1">
    <source>
        <dbReference type="ARBA" id="ARBA00022729"/>
    </source>
</evidence>
<keyword evidence="3" id="KW-1185">Reference proteome</keyword>
<dbReference type="OMA" id="DATEETC"/>
<dbReference type="InterPro" id="IPR045860">
    <property type="entry name" value="Snake_toxin-like_sf"/>
</dbReference>
<name>A0A8B7YVG2_ACAPL</name>
<dbReference type="Proteomes" id="UP000694845">
    <property type="component" value="Unplaced"/>
</dbReference>
<protein>
    <submittedName>
        <fullName evidence="4">Uncharacterized protein LOC110982408</fullName>
    </submittedName>
</protein>
<dbReference type="PANTHER" id="PTHR33562">
    <property type="entry name" value="ATILLA, ISOFORM B-RELATED-RELATED"/>
    <property type="match status" value="1"/>
</dbReference>
<organism evidence="3 4">
    <name type="scientific">Acanthaster planci</name>
    <name type="common">Crown-of-thorns starfish</name>
    <dbReference type="NCBI Taxonomy" id="133434"/>
    <lineage>
        <taxon>Eukaryota</taxon>
        <taxon>Metazoa</taxon>
        <taxon>Echinodermata</taxon>
        <taxon>Eleutherozoa</taxon>
        <taxon>Asterozoa</taxon>
        <taxon>Asteroidea</taxon>
        <taxon>Valvatacea</taxon>
        <taxon>Valvatida</taxon>
        <taxon>Acanthasteridae</taxon>
        <taxon>Acanthaster</taxon>
    </lineage>
</organism>
<evidence type="ECO:0000313" key="4">
    <source>
        <dbReference type="RefSeq" id="XP_022096470.1"/>
    </source>
</evidence>
<proteinExistence type="predicted"/>
<evidence type="ECO:0000313" key="3">
    <source>
        <dbReference type="Proteomes" id="UP000694845"/>
    </source>
</evidence>
<feature type="signal peptide" evidence="2">
    <location>
        <begin position="1"/>
        <end position="19"/>
    </location>
</feature>
<feature type="chain" id="PRO_5034328075" evidence="2">
    <location>
        <begin position="20"/>
        <end position="127"/>
    </location>
</feature>
<dbReference type="GeneID" id="110982408"/>
<sequence length="127" mass="13363">MKWTLLFVSFLVCLGASQARKCYVCATGTCNDPFSKADATETDCGSQFDTCVKQKVGDIVTGRTCGASDTCTDLVSGGPNSCRTISVPLVGDTTTCCCNTDLCNSATTRQVSYVLLSAMLLVIKAAF</sequence>
<accession>A0A8B7YVG2</accession>
<dbReference type="PANTHER" id="PTHR33562:SF28">
    <property type="entry name" value="PROTEIN QUIVER"/>
    <property type="match status" value="1"/>
</dbReference>
<dbReference type="AlphaFoldDB" id="A0A8B7YVG2"/>
<dbReference type="SUPFAM" id="SSF57302">
    <property type="entry name" value="Snake toxin-like"/>
    <property type="match status" value="1"/>
</dbReference>